<keyword evidence="2" id="KW-0732">Signal</keyword>
<evidence type="ECO:0008006" key="5">
    <source>
        <dbReference type="Google" id="ProtNLM"/>
    </source>
</evidence>
<feature type="compositionally biased region" description="Pro residues" evidence="1">
    <location>
        <begin position="412"/>
        <end position="435"/>
    </location>
</feature>
<feature type="region of interest" description="Disordered" evidence="1">
    <location>
        <begin position="404"/>
        <end position="440"/>
    </location>
</feature>
<feature type="region of interest" description="Disordered" evidence="1">
    <location>
        <begin position="621"/>
        <end position="646"/>
    </location>
</feature>
<feature type="compositionally biased region" description="Polar residues" evidence="1">
    <location>
        <begin position="623"/>
        <end position="646"/>
    </location>
</feature>
<evidence type="ECO:0000256" key="2">
    <source>
        <dbReference type="SAM" id="SignalP"/>
    </source>
</evidence>
<dbReference type="EMBL" id="WIXP02000009">
    <property type="protein sequence ID" value="KAF6205477.1"/>
    <property type="molecule type" value="Genomic_DNA"/>
</dbReference>
<feature type="region of interest" description="Disordered" evidence="1">
    <location>
        <begin position="511"/>
        <end position="588"/>
    </location>
</feature>
<feature type="signal peptide" evidence="2">
    <location>
        <begin position="1"/>
        <end position="22"/>
    </location>
</feature>
<sequence>MLCSGEVLTLLCSFLAIQNVAGNSNWGRSAGIPCYGGASTTAEWNGMRRGARYGRRSSQDTMAGYDGYYLLSDSDSYEGLDGRNSNTGSIWIAHVWVDQKGKLGAYKKIYAQKQFVSLTYKRLQTSNMGSTTTFTLTACVVLLAQHAFAAPSPKPDPQNCGCPCGASVALIGTPAVGACCGGSYLGSNCGGLTYLGSSIGGCGCGNSGSCLGSGGYGNEVKIARFFLPLNNHRWLLPKESLADTYRRDQEPNLSPFRVIYNHFEYLGFDHYKENMRAVIVLTLLVHLSQVVDYINGEPELCLADIPLFSFRQCYPVPLPPPCPQGAPAPPTPPEPAPPSPPEPAPPTPPEPAPPTSPEPAPPAPPGTAPPSPPCSELSTGVLSNLLNIIANLLNMPQGSLSKVPLCCKTPDPSDPNPGDPTQPPPNTPSPTPESPQCPSTVLSALTPETLQGLIAQLSTPQALVPEVKIPFLQSVLSGCHMPICPQMSQGTPMLGLQQCFPFSMPPPFLCSPPAPAPEPSAPAPPSSPETAPPTSPEPAPPTSPEPAPPTSPEPAPPTTPEPAPPAPPSSAPPPPPNSPPDAPCNELPAGSLENLLNIIANLLNLPQGSLNKFQLCCKRSVPSEPNTEDPMQSPSNSPSSDVGLMQSSCSDLSVLTPEKLQELIAQLSTPQALDPDVKLPFLQSILCRPDVDCCQKPSPPIFIPPHPCPQDCHPHPCPLSSCHYSQDCCSKPSPPIFIPPLPCPQDFPQDCCSKPSPPIFTPPHPCPQDFSQCCSQCVTHQLENCVRPVVDECYKNVPMCHKTIRNIEEHFVKHVPVCEKTITNQEESIIRQVPVMQKFTRPVIETRTKHIPVIRKRIRTVVEPYTCHVPILLKYTRPVEETVIKTVPVMERRCRPVVTHIVRQVPVTETKIRPVVESHITQVPVKQKIVKNLIERRVKQVIGPCRECCCNPCDQCHYQDNSHVMNPCQNCPCQPNSPPILPCDNCPFTSNSPNLNSFHSSQDMPVERLSILRPPYCPCPCPPNFPCVR</sequence>
<comment type="caution">
    <text evidence="3">The sequence shown here is derived from an EMBL/GenBank/DDBJ whole genome shotgun (WGS) entry which is preliminary data.</text>
</comment>
<accession>A0A8S9X908</accession>
<evidence type="ECO:0000313" key="4">
    <source>
        <dbReference type="Proteomes" id="UP000466442"/>
    </source>
</evidence>
<protein>
    <recommendedName>
        <fullName evidence="5">IGFBP N-terminal domain-containing protein</fullName>
    </recommendedName>
</protein>
<reference evidence="3" key="1">
    <citation type="journal article" date="2021" name="Mol. Ecol. Resour.">
        <title>Apolygus lucorum genome provides insights into omnivorousness and mesophyll feeding.</title>
        <authorList>
            <person name="Liu Y."/>
            <person name="Liu H."/>
            <person name="Wang H."/>
            <person name="Huang T."/>
            <person name="Liu B."/>
            <person name="Yang B."/>
            <person name="Yin L."/>
            <person name="Li B."/>
            <person name="Zhang Y."/>
            <person name="Zhang S."/>
            <person name="Jiang F."/>
            <person name="Zhang X."/>
            <person name="Ren Y."/>
            <person name="Wang B."/>
            <person name="Wang S."/>
            <person name="Lu Y."/>
            <person name="Wu K."/>
            <person name="Fan W."/>
            <person name="Wang G."/>
        </authorList>
    </citation>
    <scope>NUCLEOTIDE SEQUENCE</scope>
    <source>
        <strain evidence="3">12Hb</strain>
    </source>
</reference>
<proteinExistence type="predicted"/>
<name>A0A8S9X908_APOLU</name>
<feature type="compositionally biased region" description="Pro residues" evidence="1">
    <location>
        <begin position="511"/>
        <end position="582"/>
    </location>
</feature>
<gene>
    <name evidence="3" type="ORF">GE061_019650</name>
</gene>
<dbReference type="AlphaFoldDB" id="A0A8S9X908"/>
<feature type="chain" id="PRO_5035726546" description="IGFBP N-terminal domain-containing protein" evidence="2">
    <location>
        <begin position="23"/>
        <end position="1029"/>
    </location>
</feature>
<feature type="region of interest" description="Disordered" evidence="1">
    <location>
        <begin position="324"/>
        <end position="376"/>
    </location>
</feature>
<feature type="compositionally biased region" description="Pro residues" evidence="1">
    <location>
        <begin position="324"/>
        <end position="373"/>
    </location>
</feature>
<evidence type="ECO:0000313" key="3">
    <source>
        <dbReference type="EMBL" id="KAF6205477.1"/>
    </source>
</evidence>
<organism evidence="3 4">
    <name type="scientific">Apolygus lucorum</name>
    <name type="common">Small green plant bug</name>
    <name type="synonym">Lygocoris lucorum</name>
    <dbReference type="NCBI Taxonomy" id="248454"/>
    <lineage>
        <taxon>Eukaryota</taxon>
        <taxon>Metazoa</taxon>
        <taxon>Ecdysozoa</taxon>
        <taxon>Arthropoda</taxon>
        <taxon>Hexapoda</taxon>
        <taxon>Insecta</taxon>
        <taxon>Pterygota</taxon>
        <taxon>Neoptera</taxon>
        <taxon>Paraneoptera</taxon>
        <taxon>Hemiptera</taxon>
        <taxon>Heteroptera</taxon>
        <taxon>Panheteroptera</taxon>
        <taxon>Cimicomorpha</taxon>
        <taxon>Miridae</taxon>
        <taxon>Mirini</taxon>
        <taxon>Apolygus</taxon>
    </lineage>
</organism>
<dbReference type="OrthoDB" id="6620318at2759"/>
<dbReference type="Proteomes" id="UP000466442">
    <property type="component" value="Linkage Group LG9"/>
</dbReference>
<keyword evidence="4" id="KW-1185">Reference proteome</keyword>
<evidence type="ECO:0000256" key="1">
    <source>
        <dbReference type="SAM" id="MobiDB-lite"/>
    </source>
</evidence>